<proteinExistence type="predicted"/>
<dbReference type="RefSeq" id="XP_005650809.1">
    <property type="nucleotide sequence ID" value="XM_005650752.1"/>
</dbReference>
<dbReference type="KEGG" id="csl:COCSUDRAFT_64414"/>
<dbReference type="AlphaFoldDB" id="I0Z6J6"/>
<comment type="caution">
    <text evidence="2">The sequence shown here is derived from an EMBL/GenBank/DDBJ whole genome shotgun (WGS) entry which is preliminary data.</text>
</comment>
<gene>
    <name evidence="2" type="ORF">COCSUDRAFT_64414</name>
</gene>
<feature type="compositionally biased region" description="Low complexity" evidence="1">
    <location>
        <begin position="512"/>
        <end position="528"/>
    </location>
</feature>
<sequence>MPTGGGVTAQDLQRPPASDHAAHDQVNSVTVQQSGEATERAVPAATSAPPAAVSAVRASQDGALAQLQLTRPVCRTPEEKHLWNIKFRSIVGPKLLSQFQQTCQQAQRPEPLAAPQHFNLNSNSSARHPQPAGQLLPAAAAALQSGPSMQQVAPVDLLEFARPSSLVFSPPGQGAEAARGVIGSSALGCPPPGQGAEAAQGYPSPRSLVFRTPGHRAETAQAAEDTAQRAPAAGKRPADTAAAEPAAKIARMDGTAGDGVAMVSKGQVISLGRSNVKTSSGPAQAESVRLIPGRTVSSFGGSGTGAARAASHQRPLIPYPAAISQPQTPHPTPAPGQSQKAPTSFTAEPQPIPGQRTYSPGRDASGSAGAASLPAPLIPQPAAFAQWQATPAQPQLAATASDAALEVLVQAQTWLTVMLQDSEKRRTAAEAKVSQLEVQLAAVTGDLKHSLHARDKLQLHAIAYITDLEGRLHALSRADSAAQAGPGSLQPAEAAERGRSSFPSADPGARLQPAPAASSAPDGGQPAGFSEADVEAAIAAALGQSRPRLTSEPEEHFAPAPGAGLPADQQPADTLGEPERQRRISGGNGGASRDQQRAAGDGGSAGEAQREEGASRGYVPGGLVSGRNMGDVIDLSDSD</sequence>
<evidence type="ECO:0000256" key="1">
    <source>
        <dbReference type="SAM" id="MobiDB-lite"/>
    </source>
</evidence>
<feature type="region of interest" description="Disordered" evidence="1">
    <location>
        <begin position="479"/>
        <end position="529"/>
    </location>
</feature>
<feature type="compositionally biased region" description="Low complexity" evidence="1">
    <location>
        <begin position="219"/>
        <end position="245"/>
    </location>
</feature>
<accession>I0Z6J6</accession>
<dbReference type="EMBL" id="AGSI01000002">
    <property type="protein sequence ID" value="EIE26265.1"/>
    <property type="molecule type" value="Genomic_DNA"/>
</dbReference>
<dbReference type="GeneID" id="17044275"/>
<feature type="compositionally biased region" description="Polar residues" evidence="1">
    <location>
        <begin position="25"/>
        <end position="36"/>
    </location>
</feature>
<feature type="region of interest" description="Disordered" evidence="1">
    <location>
        <begin position="1"/>
        <end position="48"/>
    </location>
</feature>
<evidence type="ECO:0000313" key="2">
    <source>
        <dbReference type="EMBL" id="EIE26265.1"/>
    </source>
</evidence>
<reference evidence="2 3" key="1">
    <citation type="journal article" date="2012" name="Genome Biol.">
        <title>The genome of the polar eukaryotic microalga coccomyxa subellipsoidea reveals traits of cold adaptation.</title>
        <authorList>
            <person name="Blanc G."/>
            <person name="Agarkova I."/>
            <person name="Grimwood J."/>
            <person name="Kuo A."/>
            <person name="Brueggeman A."/>
            <person name="Dunigan D."/>
            <person name="Gurnon J."/>
            <person name="Ladunga I."/>
            <person name="Lindquist E."/>
            <person name="Lucas S."/>
            <person name="Pangilinan J."/>
            <person name="Proschold T."/>
            <person name="Salamov A."/>
            <person name="Schmutz J."/>
            <person name="Weeks D."/>
            <person name="Yamada T."/>
            <person name="Claverie J.M."/>
            <person name="Grigoriev I."/>
            <person name="Van Etten J."/>
            <person name="Lomsadze A."/>
            <person name="Borodovsky M."/>
        </authorList>
    </citation>
    <scope>NUCLEOTIDE SEQUENCE [LARGE SCALE GENOMIC DNA]</scope>
    <source>
        <strain evidence="2 3">C-169</strain>
    </source>
</reference>
<feature type="region of interest" description="Disordered" evidence="1">
    <location>
        <begin position="216"/>
        <end position="245"/>
    </location>
</feature>
<protein>
    <submittedName>
        <fullName evidence="2">Uncharacterized protein</fullName>
    </submittedName>
</protein>
<dbReference type="Proteomes" id="UP000007264">
    <property type="component" value="Unassembled WGS sequence"/>
</dbReference>
<organism evidence="2 3">
    <name type="scientific">Coccomyxa subellipsoidea (strain C-169)</name>
    <name type="common">Green microalga</name>
    <dbReference type="NCBI Taxonomy" id="574566"/>
    <lineage>
        <taxon>Eukaryota</taxon>
        <taxon>Viridiplantae</taxon>
        <taxon>Chlorophyta</taxon>
        <taxon>core chlorophytes</taxon>
        <taxon>Trebouxiophyceae</taxon>
        <taxon>Trebouxiophyceae incertae sedis</taxon>
        <taxon>Coccomyxaceae</taxon>
        <taxon>Coccomyxa</taxon>
        <taxon>Coccomyxa subellipsoidea</taxon>
    </lineage>
</organism>
<feature type="compositionally biased region" description="Polar residues" evidence="1">
    <location>
        <begin position="335"/>
        <end position="347"/>
    </location>
</feature>
<feature type="region of interest" description="Disordered" evidence="1">
    <location>
        <begin position="321"/>
        <end position="372"/>
    </location>
</feature>
<name>I0Z6J6_COCSC</name>
<feature type="region of interest" description="Disordered" evidence="1">
    <location>
        <begin position="546"/>
        <end position="639"/>
    </location>
</feature>
<keyword evidence="3" id="KW-1185">Reference proteome</keyword>
<evidence type="ECO:0000313" key="3">
    <source>
        <dbReference type="Proteomes" id="UP000007264"/>
    </source>
</evidence>